<evidence type="ECO:0000313" key="10">
    <source>
        <dbReference type="Proteomes" id="UP000807785"/>
    </source>
</evidence>
<dbReference type="InterPro" id="IPR002781">
    <property type="entry name" value="TM_pro_TauE-like"/>
</dbReference>
<feature type="transmembrane region" description="Helical" evidence="8">
    <location>
        <begin position="228"/>
        <end position="247"/>
    </location>
</feature>
<keyword evidence="4 8" id="KW-1003">Cell membrane</keyword>
<dbReference type="PANTHER" id="PTHR30269">
    <property type="entry name" value="TRANSMEMBRANE PROTEIN YFCA"/>
    <property type="match status" value="1"/>
</dbReference>
<dbReference type="AlphaFoldDB" id="A0A9D7DW76"/>
<comment type="caution">
    <text evidence="9">The sequence shown here is derived from an EMBL/GenBank/DDBJ whole genome shotgun (WGS) entry which is preliminary data.</text>
</comment>
<feature type="transmembrane region" description="Helical" evidence="8">
    <location>
        <begin position="187"/>
        <end position="216"/>
    </location>
</feature>
<evidence type="ECO:0000256" key="3">
    <source>
        <dbReference type="ARBA" id="ARBA00022448"/>
    </source>
</evidence>
<feature type="transmembrane region" description="Helical" evidence="8">
    <location>
        <begin position="72"/>
        <end position="91"/>
    </location>
</feature>
<comment type="subcellular location">
    <subcellularLocation>
        <location evidence="1 8">Cell membrane</location>
        <topology evidence="1 8">Multi-pass membrane protein</topology>
    </subcellularLocation>
</comment>
<dbReference type="GO" id="GO:0005886">
    <property type="term" value="C:plasma membrane"/>
    <property type="evidence" value="ECO:0007669"/>
    <property type="project" value="UniProtKB-SubCell"/>
</dbReference>
<dbReference type="PANTHER" id="PTHR30269:SF0">
    <property type="entry name" value="MEMBRANE TRANSPORTER PROTEIN YFCA-RELATED"/>
    <property type="match status" value="1"/>
</dbReference>
<evidence type="ECO:0000313" key="9">
    <source>
        <dbReference type="EMBL" id="MBK6971970.1"/>
    </source>
</evidence>
<feature type="transmembrane region" description="Helical" evidence="8">
    <location>
        <begin position="137"/>
        <end position="167"/>
    </location>
</feature>
<evidence type="ECO:0000256" key="7">
    <source>
        <dbReference type="ARBA" id="ARBA00023136"/>
    </source>
</evidence>
<sequence length="252" mass="26933">MELPLLLAGAFIAGLIDAVVGGGGLIQIPLLFSAFPQTAAATIFGTNKLAAVFGTASAALRYVRRVRIPWRAALPAAGAAFFFAFLGATTVTILPQAILKPLVLVLLVVVAAYTWTRKDFGHTDLELQFGRRHTIGALVLGGGIGFYDGFFGPGTGSFLIFLFVRFFGFDFLRASATAKVVNVMTNFAALLHFGSGGAIMWQLGFGMAVFNMAGALIGSQLALRHGSWLVRCLFLVVVSLLIVRFAWELLEQ</sequence>
<accession>A0A9D7DW76</accession>
<evidence type="ECO:0000256" key="4">
    <source>
        <dbReference type="ARBA" id="ARBA00022475"/>
    </source>
</evidence>
<keyword evidence="7 8" id="KW-0472">Membrane</keyword>
<comment type="similarity">
    <text evidence="2 8">Belongs to the 4-toluene sulfonate uptake permease (TSUP) (TC 2.A.102) family.</text>
</comment>
<name>A0A9D7DW76_9PROT</name>
<dbReference type="EMBL" id="JADJEV010000001">
    <property type="protein sequence ID" value="MBK6971970.1"/>
    <property type="molecule type" value="Genomic_DNA"/>
</dbReference>
<feature type="transmembrane region" description="Helical" evidence="8">
    <location>
        <begin position="34"/>
        <end position="60"/>
    </location>
</feature>
<organism evidence="9 10">
    <name type="scientific">Candidatus Methylophosphatis roskildensis</name>
    <dbReference type="NCBI Taxonomy" id="2899263"/>
    <lineage>
        <taxon>Bacteria</taxon>
        <taxon>Pseudomonadati</taxon>
        <taxon>Pseudomonadota</taxon>
        <taxon>Betaproteobacteria</taxon>
        <taxon>Nitrosomonadales</taxon>
        <taxon>Sterolibacteriaceae</taxon>
        <taxon>Candidatus Methylophosphatis</taxon>
    </lineage>
</organism>
<dbReference type="InterPro" id="IPR052017">
    <property type="entry name" value="TSUP"/>
</dbReference>
<keyword evidence="3" id="KW-0813">Transport</keyword>
<evidence type="ECO:0000256" key="1">
    <source>
        <dbReference type="ARBA" id="ARBA00004651"/>
    </source>
</evidence>
<evidence type="ECO:0000256" key="8">
    <source>
        <dbReference type="RuleBase" id="RU363041"/>
    </source>
</evidence>
<evidence type="ECO:0000256" key="2">
    <source>
        <dbReference type="ARBA" id="ARBA00009142"/>
    </source>
</evidence>
<evidence type="ECO:0000256" key="5">
    <source>
        <dbReference type="ARBA" id="ARBA00022692"/>
    </source>
</evidence>
<proteinExistence type="inferred from homology"/>
<gene>
    <name evidence="9" type="ORF">IPH26_03035</name>
</gene>
<feature type="transmembrane region" description="Helical" evidence="8">
    <location>
        <begin position="97"/>
        <end position="116"/>
    </location>
</feature>
<evidence type="ECO:0000256" key="6">
    <source>
        <dbReference type="ARBA" id="ARBA00022989"/>
    </source>
</evidence>
<dbReference type="Proteomes" id="UP000807785">
    <property type="component" value="Unassembled WGS sequence"/>
</dbReference>
<protein>
    <recommendedName>
        <fullName evidence="8">Probable membrane transporter protein</fullName>
    </recommendedName>
</protein>
<dbReference type="Pfam" id="PF01925">
    <property type="entry name" value="TauE"/>
    <property type="match status" value="1"/>
</dbReference>
<reference evidence="9" key="1">
    <citation type="submission" date="2020-10" db="EMBL/GenBank/DDBJ databases">
        <title>Connecting structure to function with the recovery of over 1000 high-quality activated sludge metagenome-assembled genomes encoding full-length rRNA genes using long-read sequencing.</title>
        <authorList>
            <person name="Singleton C.M."/>
            <person name="Petriglieri F."/>
            <person name="Kristensen J.M."/>
            <person name="Kirkegaard R.H."/>
            <person name="Michaelsen T.Y."/>
            <person name="Andersen M.H."/>
            <person name="Karst S.M."/>
            <person name="Dueholm M.S."/>
            <person name="Nielsen P.H."/>
            <person name="Albertsen M."/>
        </authorList>
    </citation>
    <scope>NUCLEOTIDE SEQUENCE</scope>
    <source>
        <strain evidence="9">Bjer_18-Q3-R1-45_BAT3C.347</strain>
    </source>
</reference>
<keyword evidence="6 8" id="KW-1133">Transmembrane helix</keyword>
<keyword evidence="5 8" id="KW-0812">Transmembrane</keyword>